<gene>
    <name evidence="1" type="ORF">HLB09_15555</name>
</gene>
<dbReference type="InterPro" id="IPR047900">
    <property type="entry name" value="Choice_anch_G"/>
</dbReference>
<organism evidence="1 2">
    <name type="scientific">Pseudokineococcus marinus</name>
    <dbReference type="NCBI Taxonomy" id="351215"/>
    <lineage>
        <taxon>Bacteria</taxon>
        <taxon>Bacillati</taxon>
        <taxon>Actinomycetota</taxon>
        <taxon>Actinomycetes</taxon>
        <taxon>Kineosporiales</taxon>
        <taxon>Kineosporiaceae</taxon>
        <taxon>Pseudokineococcus</taxon>
    </lineage>
</organism>
<dbReference type="Proteomes" id="UP000555552">
    <property type="component" value="Unassembled WGS sequence"/>
</dbReference>
<keyword evidence="2" id="KW-1185">Reference proteome</keyword>
<dbReference type="NCBIfam" id="NF033766">
    <property type="entry name" value="choice_anch_G"/>
    <property type="match status" value="1"/>
</dbReference>
<dbReference type="EMBL" id="JABEMA010000367">
    <property type="protein sequence ID" value="NNH24478.1"/>
    <property type="molecule type" value="Genomic_DNA"/>
</dbReference>
<reference evidence="1 2" key="1">
    <citation type="submission" date="2020-05" db="EMBL/GenBank/DDBJ databases">
        <title>MicrobeNet Type strains.</title>
        <authorList>
            <person name="Nicholson A.C."/>
        </authorList>
    </citation>
    <scope>NUCLEOTIDE SEQUENCE [LARGE SCALE GENOMIC DNA]</scope>
    <source>
        <strain evidence="1 2">JCM 14547</strain>
    </source>
</reference>
<evidence type="ECO:0000313" key="1">
    <source>
        <dbReference type="EMBL" id="NNH24478.1"/>
    </source>
</evidence>
<evidence type="ECO:0000313" key="2">
    <source>
        <dbReference type="Proteomes" id="UP000555552"/>
    </source>
</evidence>
<dbReference type="RefSeq" id="WP_171204223.1">
    <property type="nucleotide sequence ID" value="NZ_JABEMA010000367.1"/>
</dbReference>
<name>A0A849C4D0_9ACTN</name>
<dbReference type="AlphaFoldDB" id="A0A849C4D0"/>
<comment type="caution">
    <text evidence="1">The sequence shown here is derived from an EMBL/GenBank/DDBJ whole genome shotgun (WGS) entry which is preliminary data.</text>
</comment>
<accession>A0A849C4D0</accession>
<proteinExistence type="predicted"/>
<sequence length="520" mass="51469">ISLLPALGRAADGDGPLGLPALGLTDASWLDTEHVRSELLGGARDCTRAYRYSSRADARMLSGTLLGADLSPVAALSGVTTQHTGAPGTSAVATPSTAPAVGPDAHAAPLSVTALSGVASGQAASVVVLPAAGQEAALLHQTAYAASDGEARSAAGAVTDTGAVRTTSTTVGPDGSLPGPAVVDLAGLAPGVSSLAGLKLQVGALSSTAMLDGCLRDETGAAPVRDYRVAGLRLRLASPAVVAARQSAVTATSTATSAVRGLESQLVSSIKAISGLSGSLTTVTVHVDLAAAVDPLLNARLGEGSEVVVDLGRGVVEVDLERLLSGRGGLNGRAPGTELVLDQLLLDQVTARVDTLLTQWATSLQTAVDAALRAARVVVDVRLLGLPLLALDATVAQVVAGTAQVQLVGAIPLGSLVPANVASLVTVIVRDGLQSGLFGPTGAVATLGTTVRASLPPVTAAASTALSGLRSAISLVVNDRRDAGGVHDVAALRITALAGFVQPTALRLATSSVGPVVELP</sequence>
<protein>
    <submittedName>
        <fullName evidence="1">Choice-of-anchor G family protein</fullName>
    </submittedName>
</protein>
<feature type="non-terminal residue" evidence="1">
    <location>
        <position position="1"/>
    </location>
</feature>